<protein>
    <submittedName>
        <fullName evidence="3">Uncharacterized protein</fullName>
    </submittedName>
</protein>
<reference evidence="3 4" key="1">
    <citation type="journal article" date="2016" name="Genome Biol. Evol.">
        <title>Divergent and convergent evolution of fungal pathogenicity.</title>
        <authorList>
            <person name="Shang Y."/>
            <person name="Xiao G."/>
            <person name="Zheng P."/>
            <person name="Cen K."/>
            <person name="Zhan S."/>
            <person name="Wang C."/>
        </authorList>
    </citation>
    <scope>NUCLEOTIDE SEQUENCE [LARGE SCALE GENOMIC DNA]</scope>
    <source>
        <strain evidence="3 4">RCEF 2490</strain>
    </source>
</reference>
<keyword evidence="1" id="KW-0175">Coiled coil</keyword>
<gene>
    <name evidence="3" type="ORF">AAL_07667</name>
</gene>
<sequence>MPLFSTRRTTSPERMTAPAVEPDRKHGIFHRNKSPTGTESSTSTHSRTSSASSGRHKGGFLHKAIGRDDGVDPGILQARERVMDAEDAEAQADRALEQARLRVREAREHMKRVELEAKEEARRAKIKQAHARDITKRGKGLGRHGI</sequence>
<dbReference type="AlphaFoldDB" id="A0A167WWY2"/>
<feature type="coiled-coil region" evidence="1">
    <location>
        <begin position="82"/>
        <end position="123"/>
    </location>
</feature>
<feature type="compositionally biased region" description="Low complexity" evidence="2">
    <location>
        <begin position="34"/>
        <end position="53"/>
    </location>
</feature>
<evidence type="ECO:0000256" key="1">
    <source>
        <dbReference type="SAM" id="Coils"/>
    </source>
</evidence>
<evidence type="ECO:0000313" key="4">
    <source>
        <dbReference type="Proteomes" id="UP000078544"/>
    </source>
</evidence>
<dbReference type="EMBL" id="AZGY01000025">
    <property type="protein sequence ID" value="KZZ89368.1"/>
    <property type="molecule type" value="Genomic_DNA"/>
</dbReference>
<organism evidence="3 4">
    <name type="scientific">Moelleriella libera RCEF 2490</name>
    <dbReference type="NCBI Taxonomy" id="1081109"/>
    <lineage>
        <taxon>Eukaryota</taxon>
        <taxon>Fungi</taxon>
        <taxon>Dikarya</taxon>
        <taxon>Ascomycota</taxon>
        <taxon>Pezizomycotina</taxon>
        <taxon>Sordariomycetes</taxon>
        <taxon>Hypocreomycetidae</taxon>
        <taxon>Hypocreales</taxon>
        <taxon>Clavicipitaceae</taxon>
        <taxon>Moelleriella</taxon>
    </lineage>
</organism>
<feature type="compositionally biased region" description="Basic residues" evidence="2">
    <location>
        <begin position="137"/>
        <end position="146"/>
    </location>
</feature>
<dbReference type="OrthoDB" id="3211582at2759"/>
<name>A0A167WWY2_9HYPO</name>
<proteinExistence type="predicted"/>
<evidence type="ECO:0000256" key="2">
    <source>
        <dbReference type="SAM" id="MobiDB-lite"/>
    </source>
</evidence>
<feature type="region of interest" description="Disordered" evidence="2">
    <location>
        <begin position="1"/>
        <end position="72"/>
    </location>
</feature>
<accession>A0A167WWY2</accession>
<comment type="caution">
    <text evidence="3">The sequence shown here is derived from an EMBL/GenBank/DDBJ whole genome shotgun (WGS) entry which is preliminary data.</text>
</comment>
<keyword evidence="4" id="KW-1185">Reference proteome</keyword>
<feature type="compositionally biased region" description="Polar residues" evidence="2">
    <location>
        <begin position="1"/>
        <end position="13"/>
    </location>
</feature>
<feature type="region of interest" description="Disordered" evidence="2">
    <location>
        <begin position="124"/>
        <end position="146"/>
    </location>
</feature>
<dbReference type="Proteomes" id="UP000078544">
    <property type="component" value="Unassembled WGS sequence"/>
</dbReference>
<evidence type="ECO:0000313" key="3">
    <source>
        <dbReference type="EMBL" id="KZZ89368.1"/>
    </source>
</evidence>